<proteinExistence type="predicted"/>
<organism evidence="2">
    <name type="scientific">marine metagenome</name>
    <dbReference type="NCBI Taxonomy" id="408172"/>
    <lineage>
        <taxon>unclassified sequences</taxon>
        <taxon>metagenomes</taxon>
        <taxon>ecological metagenomes</taxon>
    </lineage>
</organism>
<evidence type="ECO:0000313" key="2">
    <source>
        <dbReference type="EMBL" id="SVD09543.1"/>
    </source>
</evidence>
<protein>
    <recommendedName>
        <fullName evidence="1">Putative peptidoglycan binding domain-containing protein</fullName>
    </recommendedName>
</protein>
<dbReference type="InterPro" id="IPR014927">
    <property type="entry name" value="PG-bd_2"/>
</dbReference>
<gene>
    <name evidence="2" type="ORF">METZ01_LOCUS362397</name>
</gene>
<evidence type="ECO:0000259" key="1">
    <source>
        <dbReference type="Pfam" id="PF08823"/>
    </source>
</evidence>
<feature type="non-terminal residue" evidence="2">
    <location>
        <position position="274"/>
    </location>
</feature>
<dbReference type="PANTHER" id="PTHR39328">
    <property type="entry name" value="BLL2871 PROTEIN"/>
    <property type="match status" value="1"/>
</dbReference>
<accession>A0A382SI78</accession>
<dbReference type="AlphaFoldDB" id="A0A382SI78"/>
<name>A0A382SI78_9ZZZZ</name>
<dbReference type="InterPro" id="IPR010430">
    <property type="entry name" value="DUF1028"/>
</dbReference>
<dbReference type="Pfam" id="PF08823">
    <property type="entry name" value="PG_binding_2"/>
    <property type="match status" value="1"/>
</dbReference>
<feature type="domain" description="Putative peptidoglycan binding" evidence="1">
    <location>
        <begin position="221"/>
        <end position="268"/>
    </location>
</feature>
<dbReference type="SUPFAM" id="SSF56235">
    <property type="entry name" value="N-terminal nucleophile aminohydrolases (Ntn hydrolases)"/>
    <property type="match status" value="1"/>
</dbReference>
<dbReference type="InterPro" id="IPR029055">
    <property type="entry name" value="Ntn_hydrolases_N"/>
</dbReference>
<dbReference type="Gene3D" id="3.60.20.10">
    <property type="entry name" value="Glutamine Phosphoribosylpyrophosphate, subunit 1, domain 1"/>
    <property type="match status" value="1"/>
</dbReference>
<reference evidence="2" key="1">
    <citation type="submission" date="2018-05" db="EMBL/GenBank/DDBJ databases">
        <authorList>
            <person name="Lanie J.A."/>
            <person name="Ng W.-L."/>
            <person name="Kazmierczak K.M."/>
            <person name="Andrzejewski T.M."/>
            <person name="Davidsen T.M."/>
            <person name="Wayne K.J."/>
            <person name="Tettelin H."/>
            <person name="Glass J.I."/>
            <person name="Rusch D."/>
            <person name="Podicherti R."/>
            <person name="Tsui H.-C.T."/>
            <person name="Winkler M.E."/>
        </authorList>
    </citation>
    <scope>NUCLEOTIDE SEQUENCE</scope>
</reference>
<sequence length="274" mass="30517">MDNLGPLYNTYSIVGYDPITNDLGIAVATKYIAVGSSVPFAKPEVGALAIQAYANPKLGPEGLQLLEKGYSPNETIEILMKKDEGRDFRQLGIVDSKGHSATYTGKKCEFWAGGMTEQYCAAQGNMLIGESTVSAMIKYFVSHSGNLADRLLDSLIEGEQIGGDKRGRQSSALLVVRPNAGLAVYNNNFIDLRVDSHFSPCERLKELLKEYYDVQIITKKENYVILNSKIINDMQLALSRLGRYRGKIDGKYNKQTQNALWSFCVVENQKHRWT</sequence>
<dbReference type="EMBL" id="UINC01129271">
    <property type="protein sequence ID" value="SVD09543.1"/>
    <property type="molecule type" value="Genomic_DNA"/>
</dbReference>
<dbReference type="Pfam" id="PF06267">
    <property type="entry name" value="DUF1028"/>
    <property type="match status" value="1"/>
</dbReference>
<dbReference type="PANTHER" id="PTHR39328:SF1">
    <property type="entry name" value="BLL2871 PROTEIN"/>
    <property type="match status" value="1"/>
</dbReference>